<dbReference type="EMBL" id="CP061800">
    <property type="protein sequence ID" value="QTA87826.1"/>
    <property type="molecule type" value="Genomic_DNA"/>
</dbReference>
<reference evidence="1" key="1">
    <citation type="journal article" date="2021" name="Microb. Physiol.">
        <title>Proteogenomic Insights into the Physiology of Marine, Sulfate-Reducing, Filamentous Desulfonema limicola and Desulfonema magnum.</title>
        <authorList>
            <person name="Schnaars V."/>
            <person name="Wohlbrand L."/>
            <person name="Scheve S."/>
            <person name="Hinrichs C."/>
            <person name="Reinhardt R."/>
            <person name="Rabus R."/>
        </authorList>
    </citation>
    <scope>NUCLEOTIDE SEQUENCE</scope>
    <source>
        <strain evidence="1">4be13</strain>
    </source>
</reference>
<proteinExistence type="predicted"/>
<accession>A0A975BLS2</accession>
<protein>
    <submittedName>
        <fullName evidence="1">Uncharacterized protein</fullName>
    </submittedName>
</protein>
<dbReference type="KEGG" id="dmm:dnm_038630"/>
<dbReference type="Proteomes" id="UP000663722">
    <property type="component" value="Chromosome"/>
</dbReference>
<organism evidence="1 2">
    <name type="scientific">Desulfonema magnum</name>
    <dbReference type="NCBI Taxonomy" id="45655"/>
    <lineage>
        <taxon>Bacteria</taxon>
        <taxon>Pseudomonadati</taxon>
        <taxon>Thermodesulfobacteriota</taxon>
        <taxon>Desulfobacteria</taxon>
        <taxon>Desulfobacterales</taxon>
        <taxon>Desulfococcaceae</taxon>
        <taxon>Desulfonema</taxon>
    </lineage>
</organism>
<evidence type="ECO:0000313" key="1">
    <source>
        <dbReference type="EMBL" id="QTA87826.1"/>
    </source>
</evidence>
<keyword evidence="2" id="KW-1185">Reference proteome</keyword>
<dbReference type="AlphaFoldDB" id="A0A975BLS2"/>
<sequence>MKSAKSEYHHGFLAYFISEPKLKEFFQIICCLTGRGPDIKSDEFLPNQ</sequence>
<evidence type="ECO:0000313" key="2">
    <source>
        <dbReference type="Proteomes" id="UP000663722"/>
    </source>
</evidence>
<name>A0A975BLS2_9BACT</name>
<gene>
    <name evidence="1" type="ORF">dnm_038630</name>
</gene>